<dbReference type="EMBL" id="KL142393">
    <property type="protein sequence ID" value="KDR71377.1"/>
    <property type="molecule type" value="Genomic_DNA"/>
</dbReference>
<keyword evidence="1" id="KW-0472">Membrane</keyword>
<keyword evidence="1" id="KW-1133">Transmembrane helix</keyword>
<proteinExistence type="predicted"/>
<dbReference type="Proteomes" id="UP000027222">
    <property type="component" value="Unassembled WGS sequence"/>
</dbReference>
<sequence length="73" mass="8120">MSFSPVPEVVYGLRRRPLAALTVRQNCSSSLIFRPKILKAFVFALILPATPILLPSMLLMRLPSARLLQRSGV</sequence>
<feature type="transmembrane region" description="Helical" evidence="1">
    <location>
        <begin position="40"/>
        <end position="60"/>
    </location>
</feature>
<reference evidence="3" key="1">
    <citation type="journal article" date="2014" name="Proc. Natl. Acad. Sci. U.S.A.">
        <title>Extensive sampling of basidiomycete genomes demonstrates inadequacy of the white-rot/brown-rot paradigm for wood decay fungi.</title>
        <authorList>
            <person name="Riley R."/>
            <person name="Salamov A.A."/>
            <person name="Brown D.W."/>
            <person name="Nagy L.G."/>
            <person name="Floudas D."/>
            <person name="Held B.W."/>
            <person name="Levasseur A."/>
            <person name="Lombard V."/>
            <person name="Morin E."/>
            <person name="Otillar R."/>
            <person name="Lindquist E.A."/>
            <person name="Sun H."/>
            <person name="LaButti K.M."/>
            <person name="Schmutz J."/>
            <person name="Jabbour D."/>
            <person name="Luo H."/>
            <person name="Baker S.E."/>
            <person name="Pisabarro A.G."/>
            <person name="Walton J.D."/>
            <person name="Blanchette R.A."/>
            <person name="Henrissat B."/>
            <person name="Martin F."/>
            <person name="Cullen D."/>
            <person name="Hibbett D.S."/>
            <person name="Grigoriev I.V."/>
        </authorList>
    </citation>
    <scope>NUCLEOTIDE SEQUENCE [LARGE SCALE GENOMIC DNA]</scope>
    <source>
        <strain evidence="3">CBS 339.88</strain>
    </source>
</reference>
<accession>A0A067SMX9</accession>
<gene>
    <name evidence="2" type="ORF">GALMADRAFT_229677</name>
</gene>
<name>A0A067SMX9_GALM3</name>
<organism evidence="2 3">
    <name type="scientific">Galerina marginata (strain CBS 339.88)</name>
    <dbReference type="NCBI Taxonomy" id="685588"/>
    <lineage>
        <taxon>Eukaryota</taxon>
        <taxon>Fungi</taxon>
        <taxon>Dikarya</taxon>
        <taxon>Basidiomycota</taxon>
        <taxon>Agaricomycotina</taxon>
        <taxon>Agaricomycetes</taxon>
        <taxon>Agaricomycetidae</taxon>
        <taxon>Agaricales</taxon>
        <taxon>Agaricineae</taxon>
        <taxon>Strophariaceae</taxon>
        <taxon>Galerina</taxon>
    </lineage>
</organism>
<evidence type="ECO:0000313" key="2">
    <source>
        <dbReference type="EMBL" id="KDR71377.1"/>
    </source>
</evidence>
<keyword evidence="1" id="KW-0812">Transmembrane</keyword>
<evidence type="ECO:0000313" key="3">
    <source>
        <dbReference type="Proteomes" id="UP000027222"/>
    </source>
</evidence>
<dbReference type="HOGENOM" id="CLU_2704973_0_0_1"/>
<evidence type="ECO:0000256" key="1">
    <source>
        <dbReference type="SAM" id="Phobius"/>
    </source>
</evidence>
<keyword evidence="3" id="KW-1185">Reference proteome</keyword>
<protein>
    <submittedName>
        <fullName evidence="2">Uncharacterized protein</fullName>
    </submittedName>
</protein>
<dbReference type="AlphaFoldDB" id="A0A067SMX9"/>